<reference evidence="2" key="2">
    <citation type="journal article" date="2023" name="IMA Fungus">
        <title>Comparative genomic study of the Penicillium genus elucidates a diverse pangenome and 15 lateral gene transfer events.</title>
        <authorList>
            <person name="Petersen C."/>
            <person name="Sorensen T."/>
            <person name="Nielsen M.R."/>
            <person name="Sondergaard T.E."/>
            <person name="Sorensen J.L."/>
            <person name="Fitzpatrick D.A."/>
            <person name="Frisvad J.C."/>
            <person name="Nielsen K.L."/>
        </authorList>
    </citation>
    <scope>NUCLEOTIDE SEQUENCE</scope>
    <source>
        <strain evidence="2">IBT 21917</strain>
    </source>
</reference>
<organism evidence="2 3">
    <name type="scientific">Penicillium capsulatum</name>
    <dbReference type="NCBI Taxonomy" id="69766"/>
    <lineage>
        <taxon>Eukaryota</taxon>
        <taxon>Fungi</taxon>
        <taxon>Dikarya</taxon>
        <taxon>Ascomycota</taxon>
        <taxon>Pezizomycotina</taxon>
        <taxon>Eurotiomycetes</taxon>
        <taxon>Eurotiomycetidae</taxon>
        <taxon>Eurotiales</taxon>
        <taxon>Aspergillaceae</taxon>
        <taxon>Penicillium</taxon>
    </lineage>
</organism>
<dbReference type="InterPro" id="IPR002575">
    <property type="entry name" value="Aminoglycoside_PTrfase"/>
</dbReference>
<feature type="domain" description="Aminoglycoside phosphotransferase" evidence="1">
    <location>
        <begin position="97"/>
        <end position="360"/>
    </location>
</feature>
<reference evidence="2" key="1">
    <citation type="submission" date="2022-11" db="EMBL/GenBank/DDBJ databases">
        <authorList>
            <person name="Petersen C."/>
        </authorList>
    </citation>
    <scope>NUCLEOTIDE SEQUENCE</scope>
    <source>
        <strain evidence="2">IBT 21917</strain>
    </source>
</reference>
<dbReference type="AlphaFoldDB" id="A0A9W9IR83"/>
<dbReference type="GO" id="GO:0016301">
    <property type="term" value="F:kinase activity"/>
    <property type="evidence" value="ECO:0007669"/>
    <property type="project" value="UniProtKB-KW"/>
</dbReference>
<proteinExistence type="predicted"/>
<dbReference type="PANTHER" id="PTHR36091:SF2">
    <property type="entry name" value="AMINOGLYCOSIDE PHOSPHOTRANSFERASE DOMAIN-CONTAINING PROTEIN"/>
    <property type="match status" value="1"/>
</dbReference>
<name>A0A9W9IR83_9EURO</name>
<dbReference type="GO" id="GO:0005739">
    <property type="term" value="C:mitochondrion"/>
    <property type="evidence" value="ECO:0007669"/>
    <property type="project" value="TreeGrafter"/>
</dbReference>
<evidence type="ECO:0000313" key="3">
    <source>
        <dbReference type="Proteomes" id="UP001146351"/>
    </source>
</evidence>
<dbReference type="OrthoDB" id="10003767at2759"/>
<sequence length="568" mass="64850">MVNVLQGLAIARRTSLLSCFRKPWICSQQPAMSLSAHRHLTTSSPAPHEEFFRNTSRRWIFNEADRLNERYVKFRPTELQRIAGKALEQDVCPDILKFAEGGFNKVFILRAKNGREVIARIPTPIAGPPHYTTASEVATMDFLRNILKLPVPKVLEYSTSSDNPIGAEYILMERVEGESLSSRWLSLTTEEVKDIMTQIADIERKIFDFHFPAYGCLYHKKDLCGETQIPIVEDFYIGPVSARQFWHGERSRTEIDRGPWLSTVDCVTSAARREMNVIQHHAKAQPRKTFLLPTNYDVHPSEHISLLSRFLQLAPYLIRPGSYSAPTLRHPDLSLSNILLAPGSTKIIGIIDWQDAVIFPRFMQAGYPAFCEHDSSQPQSLRIPSLPDDFNEMGIEQQRQVRATFRLEEANLYYTAATGVHNDKHMDMLKLPHLGMRQYLVRQTGYPWDADVINLRAALVGITTASVWSSISSAVCPVVFSDEEREISMAESHEWNDSEQLLSQVRGYLDIDPEGGTEPDNYGRAVEGNRQFRMEMVRQSDVDQREICWRNWPYKDAEDNSMPPFGDS</sequence>
<keyword evidence="2" id="KW-0418">Kinase</keyword>
<dbReference type="Gene3D" id="3.90.1200.10">
    <property type="match status" value="1"/>
</dbReference>
<dbReference type="Pfam" id="PF01636">
    <property type="entry name" value="APH"/>
    <property type="match status" value="1"/>
</dbReference>
<comment type="caution">
    <text evidence="2">The sequence shown here is derived from an EMBL/GenBank/DDBJ whole genome shotgun (WGS) entry which is preliminary data.</text>
</comment>
<accession>A0A9W9IR83</accession>
<dbReference type="SUPFAM" id="SSF56112">
    <property type="entry name" value="Protein kinase-like (PK-like)"/>
    <property type="match status" value="1"/>
</dbReference>
<evidence type="ECO:0000313" key="2">
    <source>
        <dbReference type="EMBL" id="KAJ5183230.1"/>
    </source>
</evidence>
<keyword evidence="2" id="KW-0808">Transferase</keyword>
<dbReference type="InterPro" id="IPR051035">
    <property type="entry name" value="Mito_inheritance_9"/>
</dbReference>
<gene>
    <name evidence="2" type="ORF">N7492_000846</name>
</gene>
<dbReference type="EMBL" id="JAPQKO010000001">
    <property type="protein sequence ID" value="KAJ5183230.1"/>
    <property type="molecule type" value="Genomic_DNA"/>
</dbReference>
<keyword evidence="3" id="KW-1185">Reference proteome</keyword>
<evidence type="ECO:0000259" key="1">
    <source>
        <dbReference type="Pfam" id="PF01636"/>
    </source>
</evidence>
<dbReference type="Proteomes" id="UP001146351">
    <property type="component" value="Unassembled WGS sequence"/>
</dbReference>
<dbReference type="PANTHER" id="PTHR36091">
    <property type="entry name" value="ALTERED INHERITANCE OF MITOCHONDRIA PROTEIN 9, MITOCHONDRIAL"/>
    <property type="match status" value="1"/>
</dbReference>
<protein>
    <submittedName>
        <fullName evidence="2">Kinase-like domain-containing protein</fullName>
    </submittedName>
</protein>
<dbReference type="Gene3D" id="3.30.200.20">
    <property type="entry name" value="Phosphorylase Kinase, domain 1"/>
    <property type="match status" value="1"/>
</dbReference>
<dbReference type="CDD" id="cd05120">
    <property type="entry name" value="APH_ChoK_like"/>
    <property type="match status" value="1"/>
</dbReference>
<dbReference type="InterPro" id="IPR011009">
    <property type="entry name" value="Kinase-like_dom_sf"/>
</dbReference>